<reference evidence="1 2" key="1">
    <citation type="submission" date="2024-01" db="EMBL/GenBank/DDBJ databases">
        <title>Genome assemblies of Stephania.</title>
        <authorList>
            <person name="Yang L."/>
        </authorList>
    </citation>
    <scope>NUCLEOTIDE SEQUENCE [LARGE SCALE GENOMIC DNA]</scope>
    <source>
        <strain evidence="1">QJT</strain>
        <tissue evidence="1">Leaf</tissue>
    </source>
</reference>
<organism evidence="1 2">
    <name type="scientific">Stephania japonica</name>
    <dbReference type="NCBI Taxonomy" id="461633"/>
    <lineage>
        <taxon>Eukaryota</taxon>
        <taxon>Viridiplantae</taxon>
        <taxon>Streptophyta</taxon>
        <taxon>Embryophyta</taxon>
        <taxon>Tracheophyta</taxon>
        <taxon>Spermatophyta</taxon>
        <taxon>Magnoliopsida</taxon>
        <taxon>Ranunculales</taxon>
        <taxon>Menispermaceae</taxon>
        <taxon>Menispermoideae</taxon>
        <taxon>Cissampelideae</taxon>
        <taxon>Stephania</taxon>
    </lineage>
</organism>
<accession>A0AAP0P6J0</accession>
<protein>
    <submittedName>
        <fullName evidence="1">Uncharacterized protein</fullName>
    </submittedName>
</protein>
<evidence type="ECO:0000313" key="1">
    <source>
        <dbReference type="EMBL" id="KAK9129296.1"/>
    </source>
</evidence>
<sequence length="142" mass="15163">MEGLAAGLDEEDVVGGAVGGDGRVSTGHVVEEVEGVLEGGEVGEGVEEGVVVAEVEGEGDELERYESNTRLAWERVGELKIGGFGWIFLGEDRSFFMAGLLTWEGAVGFWLFRDVSGRVADRNAGGIFPILLLCVSMRNRTV</sequence>
<dbReference type="EMBL" id="JBBNAE010000004">
    <property type="protein sequence ID" value="KAK9129296.1"/>
    <property type="molecule type" value="Genomic_DNA"/>
</dbReference>
<name>A0AAP0P6J0_9MAGN</name>
<keyword evidence="2" id="KW-1185">Reference proteome</keyword>
<proteinExistence type="predicted"/>
<comment type="caution">
    <text evidence="1">The sequence shown here is derived from an EMBL/GenBank/DDBJ whole genome shotgun (WGS) entry which is preliminary data.</text>
</comment>
<evidence type="ECO:0000313" key="2">
    <source>
        <dbReference type="Proteomes" id="UP001417504"/>
    </source>
</evidence>
<gene>
    <name evidence="1" type="ORF">Sjap_009783</name>
</gene>
<dbReference type="Proteomes" id="UP001417504">
    <property type="component" value="Unassembled WGS sequence"/>
</dbReference>
<dbReference type="AlphaFoldDB" id="A0AAP0P6J0"/>